<dbReference type="AlphaFoldDB" id="A0A699X5E4"/>
<reference evidence="1" key="1">
    <citation type="journal article" date="2019" name="Sci. Rep.">
        <title>Draft genome of Tanacetum cinerariifolium, the natural source of mosquito coil.</title>
        <authorList>
            <person name="Yamashiro T."/>
            <person name="Shiraishi A."/>
            <person name="Satake H."/>
            <person name="Nakayama K."/>
        </authorList>
    </citation>
    <scope>NUCLEOTIDE SEQUENCE</scope>
</reference>
<sequence length="80" mass="9133">RIHMNPEAKTMPSDTTLKTDLIKERPNYILSAFGTVKNGPNLIMDQEISPEELRWKWKVAEKEGRLGEYVSIIPPSTAFC</sequence>
<gene>
    <name evidence="1" type="ORF">Tci_926964</name>
</gene>
<dbReference type="EMBL" id="BKCJ011812780">
    <property type="protein sequence ID" value="GFD54995.1"/>
    <property type="molecule type" value="Genomic_DNA"/>
</dbReference>
<protein>
    <submittedName>
        <fullName evidence="1">Uncharacterized protein</fullName>
    </submittedName>
</protein>
<organism evidence="1">
    <name type="scientific">Tanacetum cinerariifolium</name>
    <name type="common">Dalmatian daisy</name>
    <name type="synonym">Chrysanthemum cinerariifolium</name>
    <dbReference type="NCBI Taxonomy" id="118510"/>
    <lineage>
        <taxon>Eukaryota</taxon>
        <taxon>Viridiplantae</taxon>
        <taxon>Streptophyta</taxon>
        <taxon>Embryophyta</taxon>
        <taxon>Tracheophyta</taxon>
        <taxon>Spermatophyta</taxon>
        <taxon>Magnoliopsida</taxon>
        <taxon>eudicotyledons</taxon>
        <taxon>Gunneridae</taxon>
        <taxon>Pentapetalae</taxon>
        <taxon>asterids</taxon>
        <taxon>campanulids</taxon>
        <taxon>Asterales</taxon>
        <taxon>Asteraceae</taxon>
        <taxon>Asteroideae</taxon>
        <taxon>Anthemideae</taxon>
        <taxon>Anthemidinae</taxon>
        <taxon>Tanacetum</taxon>
    </lineage>
</organism>
<feature type="non-terminal residue" evidence="1">
    <location>
        <position position="1"/>
    </location>
</feature>
<evidence type="ECO:0000313" key="1">
    <source>
        <dbReference type="EMBL" id="GFD54995.1"/>
    </source>
</evidence>
<name>A0A699X5E4_TANCI</name>
<proteinExistence type="predicted"/>
<accession>A0A699X5E4</accession>
<comment type="caution">
    <text evidence="1">The sequence shown here is derived from an EMBL/GenBank/DDBJ whole genome shotgun (WGS) entry which is preliminary data.</text>
</comment>